<feature type="coiled-coil region" evidence="1">
    <location>
        <begin position="113"/>
        <end position="144"/>
    </location>
</feature>
<name>A0A2K9VHF4_9CAUD</name>
<evidence type="ECO:0000256" key="2">
    <source>
        <dbReference type="SAM" id="MobiDB-lite"/>
    </source>
</evidence>
<feature type="compositionally biased region" description="Acidic residues" evidence="2">
    <location>
        <begin position="25"/>
        <end position="81"/>
    </location>
</feature>
<feature type="region of interest" description="Disordered" evidence="2">
    <location>
        <begin position="1"/>
        <end position="81"/>
    </location>
</feature>
<dbReference type="OrthoDB" id="8998at10239"/>
<proteinExistence type="predicted"/>
<keyword evidence="1" id="KW-0175">Coiled coil</keyword>
<evidence type="ECO:0000256" key="1">
    <source>
        <dbReference type="SAM" id="Coils"/>
    </source>
</evidence>
<sequence>MEDADVALFESALDDNGDFIGGEPAADDIEAIDTPELDGEPEAEPDADPEADDDAEVDPEADPEAEPEGEPEADPEEEEEKLIELEIGDDVYEVNLEELKSGYIRNEEFVARQVELEDQHAAKLEQVEQTRAQLLEEIEAYAVTALSNANSYDQVNWAQLKQQDPERFAQLRLEALEAREQAQAVIQRRANIRGMQQEAQRLKHEAYVKTQAELAKKLIPELSTDEEFGAKLIKYGKEVGYSEDDIRSIADARQLAVLNDARLWRESQARRKGALEKLDTVEVKPVLKPGAATPKTNEATKKVKASHQRLKKEQSIEAAADFFLNSNFV</sequence>
<dbReference type="Proteomes" id="UP000240564">
    <property type="component" value="Segment"/>
</dbReference>
<evidence type="ECO:0000313" key="3">
    <source>
        <dbReference type="EMBL" id="AUV61750.1"/>
    </source>
</evidence>
<reference evidence="3 4" key="1">
    <citation type="submission" date="2018-01" db="EMBL/GenBank/DDBJ databases">
        <title>Pseudomonas phages infecting Pseudomonas sp. isolated from Prunus avium.</title>
        <authorList>
            <person name="Colberg O."/>
            <person name="Byth Carstens A."/>
        </authorList>
    </citation>
    <scope>NUCLEOTIDE SEQUENCE [LARGE SCALE GENOMIC DNA]</scope>
</reference>
<keyword evidence="4" id="KW-1185">Reference proteome</keyword>
<organism evidence="3 4">
    <name type="scientific">Pseudomonas phage Bjorn</name>
    <dbReference type="NCBI Taxonomy" id="2079288"/>
    <lineage>
        <taxon>Viruses</taxon>
        <taxon>Duplodnaviria</taxon>
        <taxon>Heunggongvirae</taxon>
        <taxon>Uroviricota</taxon>
        <taxon>Caudoviricetes</taxon>
        <taxon>Bjornvirus</taxon>
        <taxon>Bjornvirus bjorn</taxon>
    </lineage>
</organism>
<feature type="region of interest" description="Disordered" evidence="2">
    <location>
        <begin position="289"/>
        <end position="308"/>
    </location>
</feature>
<dbReference type="EMBL" id="MG775259">
    <property type="protein sequence ID" value="AUV61750.1"/>
    <property type="molecule type" value="Genomic_DNA"/>
</dbReference>
<protein>
    <submittedName>
        <fullName evidence="3">Scaffold protein</fullName>
    </submittedName>
</protein>
<evidence type="ECO:0000313" key="4">
    <source>
        <dbReference type="Proteomes" id="UP000240564"/>
    </source>
</evidence>
<accession>A0A2K9VHF4</accession>
<gene>
    <name evidence="3" type="ORF">PsPhBjorn_gp66</name>
</gene>